<feature type="domain" description="PHP" evidence="1">
    <location>
        <begin position="6"/>
        <end position="105"/>
    </location>
</feature>
<dbReference type="EMBL" id="JBHUMQ010000029">
    <property type="protein sequence ID" value="MFD2694711.1"/>
    <property type="molecule type" value="Genomic_DNA"/>
</dbReference>
<evidence type="ECO:0000313" key="3">
    <source>
        <dbReference type="Proteomes" id="UP001597399"/>
    </source>
</evidence>
<name>A0ABW5S501_9BACL</name>
<organism evidence="2 3">
    <name type="scientific">Sporolactobacillus shoreicorticis</name>
    <dbReference type="NCBI Taxonomy" id="1923877"/>
    <lineage>
        <taxon>Bacteria</taxon>
        <taxon>Bacillati</taxon>
        <taxon>Bacillota</taxon>
        <taxon>Bacilli</taxon>
        <taxon>Bacillales</taxon>
        <taxon>Sporolactobacillaceae</taxon>
        <taxon>Sporolactobacillus</taxon>
    </lineage>
</organism>
<comment type="caution">
    <text evidence="2">The sequence shown here is derived from an EMBL/GenBank/DDBJ whole genome shotgun (WGS) entry which is preliminary data.</text>
</comment>
<dbReference type="SUPFAM" id="SSF89550">
    <property type="entry name" value="PHP domain-like"/>
    <property type="match status" value="1"/>
</dbReference>
<proteinExistence type="predicted"/>
<dbReference type="CDD" id="cd07432">
    <property type="entry name" value="PHP_HisPPase"/>
    <property type="match status" value="1"/>
</dbReference>
<keyword evidence="3" id="KW-1185">Reference proteome</keyword>
<reference evidence="3" key="1">
    <citation type="journal article" date="2019" name="Int. J. Syst. Evol. Microbiol.">
        <title>The Global Catalogue of Microorganisms (GCM) 10K type strain sequencing project: providing services to taxonomists for standard genome sequencing and annotation.</title>
        <authorList>
            <consortium name="The Broad Institute Genomics Platform"/>
            <consortium name="The Broad Institute Genome Sequencing Center for Infectious Disease"/>
            <person name="Wu L."/>
            <person name="Ma J."/>
        </authorList>
    </citation>
    <scope>NUCLEOTIDE SEQUENCE [LARGE SCALE GENOMIC DNA]</scope>
    <source>
        <strain evidence="3">TISTR 2466</strain>
    </source>
</reference>
<evidence type="ECO:0000313" key="2">
    <source>
        <dbReference type="EMBL" id="MFD2694711.1"/>
    </source>
</evidence>
<dbReference type="Proteomes" id="UP001597399">
    <property type="component" value="Unassembled WGS sequence"/>
</dbReference>
<dbReference type="Gene3D" id="3.20.20.140">
    <property type="entry name" value="Metal-dependent hydrolases"/>
    <property type="match status" value="1"/>
</dbReference>
<evidence type="ECO:0000259" key="1">
    <source>
        <dbReference type="Pfam" id="PF02811"/>
    </source>
</evidence>
<sequence length="257" mass="29419">MNIDFHTHVKVAKKSDFSPDYFKEMIREAKLAGLEAIALTEHFNTSSLETVYNYLDENYDYIHDYYEADGLKIFPGMEVDVREVGHILLISRRENLRSMFQTLKHHLSKDNFLPFSELMDLTEQYNVLKIGGHPFRPATPLTQHTPQQLKRLDALDLNGKDLYTLGVEENQNKVYPFARSLSLPVTGGSDTHQFMQYGTVINTLRDDCATIDQLKAAVENGTYAIHISDDLALRVKSATLIKKLVKRLLEKEKAVQN</sequence>
<dbReference type="Pfam" id="PF02811">
    <property type="entry name" value="PHP"/>
    <property type="match status" value="1"/>
</dbReference>
<accession>A0ABW5S501</accession>
<dbReference type="RefSeq" id="WP_253063825.1">
    <property type="nucleotide sequence ID" value="NZ_JAMXWM010000024.1"/>
</dbReference>
<dbReference type="InterPro" id="IPR004013">
    <property type="entry name" value="PHP_dom"/>
</dbReference>
<dbReference type="InterPro" id="IPR016195">
    <property type="entry name" value="Pol/histidinol_Pase-like"/>
</dbReference>
<gene>
    <name evidence="2" type="ORF">ACFSUE_13920</name>
</gene>
<protein>
    <submittedName>
        <fullName evidence="2">PHP domain-containing protein</fullName>
    </submittedName>
</protein>